<dbReference type="Pfam" id="PF06056">
    <property type="entry name" value="Terminase_5"/>
    <property type="match status" value="1"/>
</dbReference>
<dbReference type="EMBL" id="CP027303">
    <property type="protein sequence ID" value="AWO74946.1"/>
    <property type="molecule type" value="Genomic_DNA"/>
</dbReference>
<dbReference type="AlphaFoldDB" id="A0A2Z3N7T4"/>
<feature type="domain" description="HNH nuclease" evidence="2">
    <location>
        <begin position="162"/>
        <end position="198"/>
    </location>
</feature>
<dbReference type="InterPro" id="IPR010332">
    <property type="entry name" value="ATPase_terminase-su_N"/>
</dbReference>
<evidence type="ECO:0000313" key="3">
    <source>
        <dbReference type="EMBL" id="AWO74946.1"/>
    </source>
</evidence>
<organism evidence="3 4">
    <name type="scientific">Geobacillus thermoleovorans</name>
    <name type="common">Bacillus thermoleovorans</name>
    <dbReference type="NCBI Taxonomy" id="33941"/>
    <lineage>
        <taxon>Bacteria</taxon>
        <taxon>Bacillati</taxon>
        <taxon>Bacillota</taxon>
        <taxon>Bacilli</taxon>
        <taxon>Bacillales</taxon>
        <taxon>Anoxybacillaceae</taxon>
        <taxon>Geobacillus</taxon>
        <taxon>Geobacillus thermoleovorans group</taxon>
    </lineage>
</organism>
<dbReference type="RefSeq" id="WP_110107624.1">
    <property type="nucleotide sequence ID" value="NZ_CP027303.2"/>
</dbReference>
<dbReference type="Pfam" id="PF13392">
    <property type="entry name" value="HNH_3"/>
    <property type="match status" value="1"/>
</dbReference>
<gene>
    <name evidence="3" type="ORF">C1N76_10880</name>
</gene>
<protein>
    <submittedName>
        <fullName evidence="3">Uncharacterized protein</fullName>
    </submittedName>
</protein>
<feature type="domain" description="Terminase ATPase subunit N-terminal" evidence="1">
    <location>
        <begin position="73"/>
        <end position="99"/>
    </location>
</feature>
<proteinExistence type="predicted"/>
<reference evidence="4" key="1">
    <citation type="submission" date="2018-02" db="EMBL/GenBank/DDBJ databases">
        <title>The complete genome of bacterial strain SGAirxxxx.</title>
        <authorList>
            <person name="Schuster S.C."/>
        </authorList>
    </citation>
    <scope>NUCLEOTIDE SEQUENCE [LARGE SCALE GENOMIC DNA]</scope>
    <source>
        <strain evidence="4">SGAir0734</strain>
    </source>
</reference>
<evidence type="ECO:0000259" key="2">
    <source>
        <dbReference type="Pfam" id="PF13392"/>
    </source>
</evidence>
<evidence type="ECO:0000259" key="1">
    <source>
        <dbReference type="Pfam" id="PF06056"/>
    </source>
</evidence>
<sequence length="233" mass="27802">MPNQFTDGWSENELNRLKEYVSQGLNNKEIAQKLGRSCRSIAVKKNRLGLTNKKPEYATFNNREWLYQKYVVEGYSTTDIAAMLGVHFATVAKWLKKHNIEARGFYEKSERHKKKIGEKSKERNFEKHNSWKGGKTYTNEGYVYVKVKDHPYANANNCVLEHRLVMEKFLGRFLEPHEVVHHLNEKKDDNRIENLFLFYSNKDHKHFHVMRKKNPNFPMLYKYDYLHKEDEAI</sequence>
<name>A0A2Z3N7T4_GEOTH</name>
<dbReference type="InterPro" id="IPR003615">
    <property type="entry name" value="HNH_nuc"/>
</dbReference>
<evidence type="ECO:0000313" key="4">
    <source>
        <dbReference type="Proteomes" id="UP000246996"/>
    </source>
</evidence>
<dbReference type="SUPFAM" id="SSF54060">
    <property type="entry name" value="His-Me finger endonucleases"/>
    <property type="match status" value="1"/>
</dbReference>
<dbReference type="Gene3D" id="3.90.75.20">
    <property type="match status" value="1"/>
</dbReference>
<dbReference type="Proteomes" id="UP000246996">
    <property type="component" value="Chromosome"/>
</dbReference>
<accession>A0A2Z3N7T4</accession>
<dbReference type="InterPro" id="IPR044925">
    <property type="entry name" value="His-Me_finger_sf"/>
</dbReference>